<name>X1E3R4_9ZZZZ</name>
<comment type="caution">
    <text evidence="1">The sequence shown here is derived from an EMBL/GenBank/DDBJ whole genome shotgun (WGS) entry which is preliminary data.</text>
</comment>
<proteinExistence type="predicted"/>
<dbReference type="EMBL" id="BART01020370">
    <property type="protein sequence ID" value="GAH03303.1"/>
    <property type="molecule type" value="Genomic_DNA"/>
</dbReference>
<reference evidence="1" key="1">
    <citation type="journal article" date="2014" name="Front. Microbiol.">
        <title>High frequency of phylogenetically diverse reductive dehalogenase-homologous genes in deep subseafloor sedimentary metagenomes.</title>
        <authorList>
            <person name="Kawai M."/>
            <person name="Futagami T."/>
            <person name="Toyoda A."/>
            <person name="Takaki Y."/>
            <person name="Nishi S."/>
            <person name="Hori S."/>
            <person name="Arai W."/>
            <person name="Tsubouchi T."/>
            <person name="Morono Y."/>
            <person name="Uchiyama I."/>
            <person name="Ito T."/>
            <person name="Fujiyama A."/>
            <person name="Inagaki F."/>
            <person name="Takami H."/>
        </authorList>
    </citation>
    <scope>NUCLEOTIDE SEQUENCE</scope>
    <source>
        <strain evidence="1">Expedition CK06-06</strain>
    </source>
</reference>
<feature type="non-terminal residue" evidence="1">
    <location>
        <position position="101"/>
    </location>
</feature>
<dbReference type="AlphaFoldDB" id="X1E3R4"/>
<organism evidence="1">
    <name type="scientific">marine sediment metagenome</name>
    <dbReference type="NCBI Taxonomy" id="412755"/>
    <lineage>
        <taxon>unclassified sequences</taxon>
        <taxon>metagenomes</taxon>
        <taxon>ecological metagenomes</taxon>
    </lineage>
</organism>
<accession>X1E3R4</accession>
<gene>
    <name evidence="1" type="ORF">S01H4_37866</name>
</gene>
<sequence length="101" mass="12129">MNTLGFLKNNINFPLVKSPYFKGDDGIFIKNNYKNKTRIKLICNWDTSKNLCDEWNKMTKGNYIWNNLQFTWTDTDIDYYVIINMPHKGEFYDPNKTIIFQ</sequence>
<evidence type="ECO:0000313" key="1">
    <source>
        <dbReference type="EMBL" id="GAH03303.1"/>
    </source>
</evidence>
<protein>
    <submittedName>
        <fullName evidence="1">Uncharacterized protein</fullName>
    </submittedName>
</protein>